<feature type="domain" description="Transglutaminase-like" evidence="2">
    <location>
        <begin position="157"/>
        <end position="221"/>
    </location>
</feature>
<dbReference type="Proteomes" id="UP000681425">
    <property type="component" value="Chromosome"/>
</dbReference>
<sequence length="290" mass="31468">MKLIVRHQTSYSYGAGSSRVAMLLKLMPRRHHGQRVLEWQVTVNDDPVFGFAPNGYGDLEALWIRHRHMTGVNVVATGMVETSDTNGIISGLDEHFNPRIYLRETALTEPSAAIRELAGSVRDGDPLDRLHALSAAVRDAVAYRPGITRPETTAGEALMIGGGVCQDHAQIFISAARSLGVPARYVAGYLATQDGEALHETHAWAEAMVPGLGWVGFDTSNRVCVTDSYVRLASGLDADDAAPVRGSAMAAGTIGIDADVRIAQASDDEREQQLQKQQQQQWTLPARARE</sequence>
<dbReference type="InterPro" id="IPR038765">
    <property type="entry name" value="Papain-like_cys_pep_sf"/>
</dbReference>
<dbReference type="KEGG" id="spph:KFK14_09105"/>
<accession>A0A975K9Y3</accession>
<dbReference type="Pfam" id="PF01841">
    <property type="entry name" value="Transglut_core"/>
    <property type="match status" value="1"/>
</dbReference>
<dbReference type="RefSeq" id="WP_212610657.1">
    <property type="nucleotide sequence ID" value="NZ_CP073910.1"/>
</dbReference>
<dbReference type="AlphaFoldDB" id="A0A975K9Y3"/>
<dbReference type="Pfam" id="PF08379">
    <property type="entry name" value="Bact_transglu_N"/>
    <property type="match status" value="1"/>
</dbReference>
<reference evidence="3" key="1">
    <citation type="submission" date="2021-04" db="EMBL/GenBank/DDBJ databases">
        <title>Isolation of p-tert-butylphenol degrading bacteria Sphingobium phenoxybenzoativorans Tas13 from active sludge.</title>
        <authorList>
            <person name="Li Y."/>
        </authorList>
    </citation>
    <scope>NUCLEOTIDE SEQUENCE</scope>
    <source>
        <strain evidence="3">Tas13</strain>
    </source>
</reference>
<dbReference type="InterPro" id="IPR002931">
    <property type="entry name" value="Transglutaminase-like"/>
</dbReference>
<dbReference type="EMBL" id="CP073910">
    <property type="protein sequence ID" value="QUT07531.1"/>
    <property type="molecule type" value="Genomic_DNA"/>
</dbReference>
<name>A0A975K9Y3_9SPHN</name>
<evidence type="ECO:0000259" key="2">
    <source>
        <dbReference type="SMART" id="SM00460"/>
    </source>
</evidence>
<evidence type="ECO:0000313" key="3">
    <source>
        <dbReference type="EMBL" id="QUT07531.1"/>
    </source>
</evidence>
<evidence type="ECO:0000313" key="4">
    <source>
        <dbReference type="Proteomes" id="UP000681425"/>
    </source>
</evidence>
<keyword evidence="4" id="KW-1185">Reference proteome</keyword>
<dbReference type="PANTHER" id="PTHR33490">
    <property type="entry name" value="BLR5614 PROTEIN-RELATED"/>
    <property type="match status" value="1"/>
</dbReference>
<proteinExistence type="predicted"/>
<dbReference type="SUPFAM" id="SSF54001">
    <property type="entry name" value="Cysteine proteinases"/>
    <property type="match status" value="1"/>
</dbReference>
<feature type="region of interest" description="Disordered" evidence="1">
    <location>
        <begin position="266"/>
        <end position="290"/>
    </location>
</feature>
<gene>
    <name evidence="3" type="ORF">KFK14_09105</name>
</gene>
<evidence type="ECO:0000256" key="1">
    <source>
        <dbReference type="SAM" id="MobiDB-lite"/>
    </source>
</evidence>
<organism evidence="3 4">
    <name type="scientific">Sphingobium phenoxybenzoativorans</name>
    <dbReference type="NCBI Taxonomy" id="1592790"/>
    <lineage>
        <taxon>Bacteria</taxon>
        <taxon>Pseudomonadati</taxon>
        <taxon>Pseudomonadota</taxon>
        <taxon>Alphaproteobacteria</taxon>
        <taxon>Sphingomonadales</taxon>
        <taxon>Sphingomonadaceae</taxon>
        <taxon>Sphingobium</taxon>
    </lineage>
</organism>
<protein>
    <submittedName>
        <fullName evidence="3">Transglutaminase family protein</fullName>
    </submittedName>
</protein>
<dbReference type="Gene3D" id="3.10.620.30">
    <property type="match status" value="1"/>
</dbReference>
<dbReference type="PANTHER" id="PTHR33490:SF6">
    <property type="entry name" value="SLL1049 PROTEIN"/>
    <property type="match status" value="1"/>
</dbReference>
<dbReference type="InterPro" id="IPR013589">
    <property type="entry name" value="Bac_transglu_N"/>
</dbReference>
<dbReference type="SMART" id="SM00460">
    <property type="entry name" value="TGc"/>
    <property type="match status" value="1"/>
</dbReference>